<protein>
    <submittedName>
        <fullName evidence="2">Uncharacterized protein</fullName>
    </submittedName>
</protein>
<evidence type="ECO:0000313" key="2">
    <source>
        <dbReference type="EMBL" id="KAG9261610.1"/>
    </source>
</evidence>
<proteinExistence type="predicted"/>
<dbReference type="Proteomes" id="UP000752171">
    <property type="component" value="Unassembled WGS sequence"/>
</dbReference>
<name>A0A8T2KPN4_ASTMX</name>
<feature type="region of interest" description="Disordered" evidence="1">
    <location>
        <begin position="37"/>
        <end position="85"/>
    </location>
</feature>
<evidence type="ECO:0000256" key="1">
    <source>
        <dbReference type="SAM" id="MobiDB-lite"/>
    </source>
</evidence>
<organism evidence="2 3">
    <name type="scientific">Astyanax mexicanus</name>
    <name type="common">Blind cave fish</name>
    <name type="synonym">Astyanax fasciatus mexicanus</name>
    <dbReference type="NCBI Taxonomy" id="7994"/>
    <lineage>
        <taxon>Eukaryota</taxon>
        <taxon>Metazoa</taxon>
        <taxon>Chordata</taxon>
        <taxon>Craniata</taxon>
        <taxon>Vertebrata</taxon>
        <taxon>Euteleostomi</taxon>
        <taxon>Actinopterygii</taxon>
        <taxon>Neopterygii</taxon>
        <taxon>Teleostei</taxon>
        <taxon>Ostariophysi</taxon>
        <taxon>Characiformes</taxon>
        <taxon>Characoidei</taxon>
        <taxon>Acestrorhamphidae</taxon>
        <taxon>Acestrorhamphinae</taxon>
        <taxon>Astyanax</taxon>
    </lineage>
</organism>
<dbReference type="AlphaFoldDB" id="A0A8T2KPN4"/>
<dbReference type="EMBL" id="JAICCE010000022">
    <property type="protein sequence ID" value="KAG9261610.1"/>
    <property type="molecule type" value="Genomic_DNA"/>
</dbReference>
<comment type="caution">
    <text evidence="2">The sequence shown here is derived from an EMBL/GenBank/DDBJ whole genome shotgun (WGS) entry which is preliminary data.</text>
</comment>
<sequence>MSTGNRSQGSYLKVYFGTLSVEKRTLLEKSLEAECRSAAAGGKEDVRSEGQQGVQKDKFSNDEEGVNDRQLEHPPSKKSSTCTVL</sequence>
<reference evidence="2 3" key="1">
    <citation type="submission" date="2021-07" db="EMBL/GenBank/DDBJ databases">
        <authorList>
            <person name="Imarazene B."/>
            <person name="Zahm M."/>
            <person name="Klopp C."/>
            <person name="Cabau C."/>
            <person name="Beille S."/>
            <person name="Jouanno E."/>
            <person name="Castinel A."/>
            <person name="Lluch J."/>
            <person name="Gil L."/>
            <person name="Kuchtly C."/>
            <person name="Lopez Roques C."/>
            <person name="Donnadieu C."/>
            <person name="Parrinello H."/>
            <person name="Journot L."/>
            <person name="Du K."/>
            <person name="Schartl M."/>
            <person name="Retaux S."/>
            <person name="Guiguen Y."/>
        </authorList>
    </citation>
    <scope>NUCLEOTIDE SEQUENCE [LARGE SCALE GENOMIC DNA]</scope>
    <source>
        <strain evidence="2">Pach_M1</strain>
        <tissue evidence="2">Testis</tissue>
    </source>
</reference>
<feature type="compositionally biased region" description="Basic and acidic residues" evidence="1">
    <location>
        <begin position="55"/>
        <end position="75"/>
    </location>
</feature>
<gene>
    <name evidence="2" type="ORF">AMEX_G25189</name>
</gene>
<accession>A0A8T2KPN4</accession>
<evidence type="ECO:0000313" key="3">
    <source>
        <dbReference type="Proteomes" id="UP000752171"/>
    </source>
</evidence>